<evidence type="ECO:0000256" key="2">
    <source>
        <dbReference type="ARBA" id="ARBA00010792"/>
    </source>
</evidence>
<feature type="transmembrane region" description="Helical" evidence="7">
    <location>
        <begin position="177"/>
        <end position="195"/>
    </location>
</feature>
<name>A0A1I3R918_9ACTN</name>
<dbReference type="InterPro" id="IPR032818">
    <property type="entry name" value="DedA-like"/>
</dbReference>
<keyword evidence="3 7" id="KW-1003">Cell membrane</keyword>
<organism evidence="9 10">
    <name type="scientific">Nocardioides psychrotolerans</name>
    <dbReference type="NCBI Taxonomy" id="1005945"/>
    <lineage>
        <taxon>Bacteria</taxon>
        <taxon>Bacillati</taxon>
        <taxon>Actinomycetota</taxon>
        <taxon>Actinomycetes</taxon>
        <taxon>Propionibacteriales</taxon>
        <taxon>Nocardioidaceae</taxon>
        <taxon>Nocardioides</taxon>
    </lineage>
</organism>
<keyword evidence="4 7" id="KW-0812">Transmembrane</keyword>
<keyword evidence="6 7" id="KW-0472">Membrane</keyword>
<dbReference type="Proteomes" id="UP000198649">
    <property type="component" value="Unassembled WGS sequence"/>
</dbReference>
<evidence type="ECO:0000256" key="1">
    <source>
        <dbReference type="ARBA" id="ARBA00004651"/>
    </source>
</evidence>
<keyword evidence="5 7" id="KW-1133">Transmembrane helix</keyword>
<evidence type="ECO:0000313" key="10">
    <source>
        <dbReference type="Proteomes" id="UP000198649"/>
    </source>
</evidence>
<dbReference type="EMBL" id="FOQG01000030">
    <property type="protein sequence ID" value="SFJ42159.1"/>
    <property type="molecule type" value="Genomic_DNA"/>
</dbReference>
<dbReference type="RefSeq" id="WP_091117504.1">
    <property type="nucleotide sequence ID" value="NZ_BKAF01000042.1"/>
</dbReference>
<sequence length="219" mass="23116">MIAFLTPLLYSLGPAALLLAMVIVFAETGLLVGFFLPGDSLLFTVGILVATGVIHLPLVLVAACLFGAAAAGDQVGYLLGRRFGPRVFNRNESRLFSRSHAQRAETFFAKHGSKAVILARFVPVVRTFTPVVAGVARMPRRTFTVFNLAGAALWAVGLLVAGYFLGGVPIVATHVELFAIGMVAVSLVPAAAAVVRHKIGARHEADGDSVSVEPLEVLR</sequence>
<evidence type="ECO:0000313" key="9">
    <source>
        <dbReference type="EMBL" id="SFJ42159.1"/>
    </source>
</evidence>
<protein>
    <submittedName>
        <fullName evidence="9">Membrane-associated protein/undecaprenyl-diphosphatase</fullName>
    </submittedName>
</protein>
<dbReference type="AlphaFoldDB" id="A0A1I3R918"/>
<evidence type="ECO:0000256" key="6">
    <source>
        <dbReference type="ARBA" id="ARBA00023136"/>
    </source>
</evidence>
<proteinExistence type="inferred from homology"/>
<gene>
    <name evidence="9" type="ORF">SAMN05216561_1309</name>
</gene>
<dbReference type="PANTHER" id="PTHR30353:SF0">
    <property type="entry name" value="TRANSMEMBRANE PROTEIN"/>
    <property type="match status" value="1"/>
</dbReference>
<evidence type="ECO:0000256" key="7">
    <source>
        <dbReference type="RuleBase" id="RU367016"/>
    </source>
</evidence>
<evidence type="ECO:0000256" key="5">
    <source>
        <dbReference type="ARBA" id="ARBA00022989"/>
    </source>
</evidence>
<evidence type="ECO:0000259" key="8">
    <source>
        <dbReference type="Pfam" id="PF09335"/>
    </source>
</evidence>
<dbReference type="PANTHER" id="PTHR30353">
    <property type="entry name" value="INNER MEMBRANE PROTEIN DEDA-RELATED"/>
    <property type="match status" value="1"/>
</dbReference>
<keyword evidence="10" id="KW-1185">Reference proteome</keyword>
<evidence type="ECO:0000256" key="4">
    <source>
        <dbReference type="ARBA" id="ARBA00022692"/>
    </source>
</evidence>
<dbReference type="InterPro" id="IPR032816">
    <property type="entry name" value="VTT_dom"/>
</dbReference>
<comment type="subcellular location">
    <subcellularLocation>
        <location evidence="1 7">Cell membrane</location>
        <topology evidence="1 7">Multi-pass membrane protein</topology>
    </subcellularLocation>
</comment>
<dbReference type="STRING" id="1005945.SAMN05216561_1309"/>
<feature type="domain" description="VTT" evidence="8">
    <location>
        <begin position="37"/>
        <end position="163"/>
    </location>
</feature>
<feature type="transmembrane region" description="Helical" evidence="7">
    <location>
        <begin position="42"/>
        <end position="72"/>
    </location>
</feature>
<accession>A0A1I3R918</accession>
<feature type="transmembrane region" description="Helical" evidence="7">
    <location>
        <begin position="145"/>
        <end position="165"/>
    </location>
</feature>
<feature type="transmembrane region" description="Helical" evidence="7">
    <location>
        <begin position="12"/>
        <end position="36"/>
    </location>
</feature>
<dbReference type="GO" id="GO:0005886">
    <property type="term" value="C:plasma membrane"/>
    <property type="evidence" value="ECO:0007669"/>
    <property type="project" value="UniProtKB-SubCell"/>
</dbReference>
<reference evidence="9 10" key="1">
    <citation type="submission" date="2016-10" db="EMBL/GenBank/DDBJ databases">
        <authorList>
            <person name="de Groot N.N."/>
        </authorList>
    </citation>
    <scope>NUCLEOTIDE SEQUENCE [LARGE SCALE GENOMIC DNA]</scope>
    <source>
        <strain evidence="9 10">CGMCC 1.11156</strain>
    </source>
</reference>
<evidence type="ECO:0000256" key="3">
    <source>
        <dbReference type="ARBA" id="ARBA00022475"/>
    </source>
</evidence>
<dbReference type="Pfam" id="PF09335">
    <property type="entry name" value="VTT_dom"/>
    <property type="match status" value="1"/>
</dbReference>
<dbReference type="OrthoDB" id="9813426at2"/>
<comment type="similarity">
    <text evidence="2 7">Belongs to the DedA family.</text>
</comment>